<evidence type="ECO:0000313" key="2">
    <source>
        <dbReference type="Proteomes" id="UP000015105"/>
    </source>
</evidence>
<organism evidence="1 2">
    <name type="scientific">Aegilops tauschii subsp. strangulata</name>
    <name type="common">Goatgrass</name>
    <dbReference type="NCBI Taxonomy" id="200361"/>
    <lineage>
        <taxon>Eukaryota</taxon>
        <taxon>Viridiplantae</taxon>
        <taxon>Streptophyta</taxon>
        <taxon>Embryophyta</taxon>
        <taxon>Tracheophyta</taxon>
        <taxon>Spermatophyta</taxon>
        <taxon>Magnoliopsida</taxon>
        <taxon>Liliopsida</taxon>
        <taxon>Poales</taxon>
        <taxon>Poaceae</taxon>
        <taxon>BOP clade</taxon>
        <taxon>Pooideae</taxon>
        <taxon>Triticodae</taxon>
        <taxon>Triticeae</taxon>
        <taxon>Triticinae</taxon>
        <taxon>Aegilops</taxon>
    </lineage>
</organism>
<accession>A0A453SKP8</accession>
<dbReference type="Proteomes" id="UP000015105">
    <property type="component" value="Chromosome 7D"/>
</dbReference>
<reference evidence="1" key="4">
    <citation type="submission" date="2019-03" db="UniProtKB">
        <authorList>
            <consortium name="EnsemblPlants"/>
        </authorList>
    </citation>
    <scope>IDENTIFICATION</scope>
</reference>
<sequence>MENQSVTQWHRFTCRNQDKKIEHVNGEQLSVHREIISSRLLIIQYQSLMFRLSSSNA</sequence>
<dbReference type="Gramene" id="AET7Gv20978500.7">
    <property type="protein sequence ID" value="AET7Gv20978500.7"/>
    <property type="gene ID" value="AET7Gv20978500"/>
</dbReference>
<proteinExistence type="predicted"/>
<name>A0A453SKP8_AEGTS</name>
<reference evidence="2" key="1">
    <citation type="journal article" date="2014" name="Science">
        <title>Ancient hybridizations among the ancestral genomes of bread wheat.</title>
        <authorList>
            <consortium name="International Wheat Genome Sequencing Consortium,"/>
            <person name="Marcussen T."/>
            <person name="Sandve S.R."/>
            <person name="Heier L."/>
            <person name="Spannagl M."/>
            <person name="Pfeifer M."/>
            <person name="Jakobsen K.S."/>
            <person name="Wulff B.B."/>
            <person name="Steuernagel B."/>
            <person name="Mayer K.F."/>
            <person name="Olsen O.A."/>
        </authorList>
    </citation>
    <scope>NUCLEOTIDE SEQUENCE [LARGE SCALE GENOMIC DNA]</scope>
    <source>
        <strain evidence="2">cv. AL8/78</strain>
    </source>
</reference>
<dbReference type="AlphaFoldDB" id="A0A453SKP8"/>
<reference evidence="2" key="2">
    <citation type="journal article" date="2017" name="Nat. Plants">
        <title>The Aegilops tauschii genome reveals multiple impacts of transposons.</title>
        <authorList>
            <person name="Zhao G."/>
            <person name="Zou C."/>
            <person name="Li K."/>
            <person name="Wang K."/>
            <person name="Li T."/>
            <person name="Gao L."/>
            <person name="Zhang X."/>
            <person name="Wang H."/>
            <person name="Yang Z."/>
            <person name="Liu X."/>
            <person name="Jiang W."/>
            <person name="Mao L."/>
            <person name="Kong X."/>
            <person name="Jiao Y."/>
            <person name="Jia J."/>
        </authorList>
    </citation>
    <scope>NUCLEOTIDE SEQUENCE [LARGE SCALE GENOMIC DNA]</scope>
    <source>
        <strain evidence="2">cv. AL8/78</strain>
    </source>
</reference>
<protein>
    <submittedName>
        <fullName evidence="1">Uncharacterized protein</fullName>
    </submittedName>
</protein>
<keyword evidence="2" id="KW-1185">Reference proteome</keyword>
<reference evidence="1" key="3">
    <citation type="journal article" date="2017" name="Nature">
        <title>Genome sequence of the progenitor of the wheat D genome Aegilops tauschii.</title>
        <authorList>
            <person name="Luo M.C."/>
            <person name="Gu Y.Q."/>
            <person name="Puiu D."/>
            <person name="Wang H."/>
            <person name="Twardziok S.O."/>
            <person name="Deal K.R."/>
            <person name="Huo N."/>
            <person name="Zhu T."/>
            <person name="Wang L."/>
            <person name="Wang Y."/>
            <person name="McGuire P.E."/>
            <person name="Liu S."/>
            <person name="Long H."/>
            <person name="Ramasamy R.K."/>
            <person name="Rodriguez J.C."/>
            <person name="Van S.L."/>
            <person name="Yuan L."/>
            <person name="Wang Z."/>
            <person name="Xia Z."/>
            <person name="Xiao L."/>
            <person name="Anderson O.D."/>
            <person name="Ouyang S."/>
            <person name="Liang Y."/>
            <person name="Zimin A.V."/>
            <person name="Pertea G."/>
            <person name="Qi P."/>
            <person name="Bennetzen J.L."/>
            <person name="Dai X."/>
            <person name="Dawson M.W."/>
            <person name="Muller H.G."/>
            <person name="Kugler K."/>
            <person name="Rivarola-Duarte L."/>
            <person name="Spannagl M."/>
            <person name="Mayer K.F.X."/>
            <person name="Lu F.H."/>
            <person name="Bevan M.W."/>
            <person name="Leroy P."/>
            <person name="Li P."/>
            <person name="You F.M."/>
            <person name="Sun Q."/>
            <person name="Liu Z."/>
            <person name="Lyons E."/>
            <person name="Wicker T."/>
            <person name="Salzberg S.L."/>
            <person name="Devos K.M."/>
            <person name="Dvorak J."/>
        </authorList>
    </citation>
    <scope>NUCLEOTIDE SEQUENCE [LARGE SCALE GENOMIC DNA]</scope>
    <source>
        <strain evidence="1">cv. AL8/78</strain>
    </source>
</reference>
<evidence type="ECO:0000313" key="1">
    <source>
        <dbReference type="EnsemblPlants" id="AET7Gv20978500.7"/>
    </source>
</evidence>
<reference evidence="1" key="5">
    <citation type="journal article" date="2021" name="G3 (Bethesda)">
        <title>Aegilops tauschii genome assembly Aet v5.0 features greater sequence contiguity and improved annotation.</title>
        <authorList>
            <person name="Wang L."/>
            <person name="Zhu T."/>
            <person name="Rodriguez J.C."/>
            <person name="Deal K.R."/>
            <person name="Dubcovsky J."/>
            <person name="McGuire P.E."/>
            <person name="Lux T."/>
            <person name="Spannagl M."/>
            <person name="Mayer K.F.X."/>
            <person name="Baldrich P."/>
            <person name="Meyers B.C."/>
            <person name="Huo N."/>
            <person name="Gu Y.Q."/>
            <person name="Zhou H."/>
            <person name="Devos K.M."/>
            <person name="Bennetzen J.L."/>
            <person name="Unver T."/>
            <person name="Budak H."/>
            <person name="Gulick P.J."/>
            <person name="Galiba G."/>
            <person name="Kalapos B."/>
            <person name="Nelson D.R."/>
            <person name="Li P."/>
            <person name="You F.M."/>
            <person name="Luo M.C."/>
            <person name="Dvorak J."/>
        </authorList>
    </citation>
    <scope>NUCLEOTIDE SEQUENCE [LARGE SCALE GENOMIC DNA]</scope>
    <source>
        <strain evidence="1">cv. AL8/78</strain>
    </source>
</reference>
<dbReference type="EnsemblPlants" id="AET7Gv20978500.7">
    <property type="protein sequence ID" value="AET7Gv20978500.7"/>
    <property type="gene ID" value="AET7Gv20978500"/>
</dbReference>